<keyword evidence="2" id="KW-0805">Transcription regulation</keyword>
<feature type="domain" description="Mediator of RNA polymerase II transcription subunit 15 N-terminal" evidence="4">
    <location>
        <begin position="7"/>
        <end position="51"/>
    </location>
</feature>
<dbReference type="Proteomes" id="UP000005408">
    <property type="component" value="Unassembled WGS sequence"/>
</dbReference>
<dbReference type="InterPro" id="IPR036529">
    <property type="entry name" value="KIX_dom_sf"/>
</dbReference>
<comment type="subunit">
    <text evidence="2">Component of the Mediator complex.</text>
</comment>
<keyword evidence="2" id="KW-0804">Transcription</keyword>
<dbReference type="GO" id="GO:0005634">
    <property type="term" value="C:nucleus"/>
    <property type="evidence" value="ECO:0007669"/>
    <property type="project" value="UniProtKB-SubCell"/>
</dbReference>
<evidence type="ECO:0000256" key="1">
    <source>
        <dbReference type="ARBA" id="ARBA00023242"/>
    </source>
</evidence>
<evidence type="ECO:0000256" key="2">
    <source>
        <dbReference type="RuleBase" id="RU364148"/>
    </source>
</evidence>
<dbReference type="Pfam" id="PF09606">
    <property type="entry name" value="Med15_N"/>
    <property type="match status" value="1"/>
</dbReference>
<comment type="subcellular location">
    <subcellularLocation>
        <location evidence="2">Nucleus</location>
    </subcellularLocation>
</comment>
<comment type="function">
    <text evidence="2">Component of the Mediator complex, a coactivator involved in the regulated transcription of nearly all RNA polymerase II-dependent genes. Mediator functions as a bridge to convey information from gene-specific regulatory proteins to the basal RNA polymerase II transcription machinery. Mediator is recruited to promoters by direct interactions with regulatory proteins and serves as a scaffold for the assembly of a functional preinitiation complex with RNA polymerase II and the general transcription factors.</text>
</comment>
<dbReference type="InterPro" id="IPR019087">
    <property type="entry name" value="Med15_N"/>
</dbReference>
<evidence type="ECO:0000313" key="6">
    <source>
        <dbReference type="Proteomes" id="UP000005408"/>
    </source>
</evidence>
<gene>
    <name evidence="2" type="primary">MED15</name>
</gene>
<dbReference type="GO" id="GO:0006355">
    <property type="term" value="P:regulation of DNA-templated transcription"/>
    <property type="evidence" value="ECO:0007669"/>
    <property type="project" value="InterPro"/>
</dbReference>
<feature type="region of interest" description="Disordered" evidence="3">
    <location>
        <begin position="66"/>
        <end position="91"/>
    </location>
</feature>
<dbReference type="Gene3D" id="1.10.246.20">
    <property type="entry name" value="Coactivator CBP, KIX domain"/>
    <property type="match status" value="1"/>
</dbReference>
<reference evidence="5" key="1">
    <citation type="submission" date="2022-08" db="UniProtKB">
        <authorList>
            <consortium name="EnsemblMetazoa"/>
        </authorList>
    </citation>
    <scope>IDENTIFICATION</scope>
    <source>
        <strain evidence="5">05x7-T-G4-1.051#20</strain>
    </source>
</reference>
<sequence length="91" mass="10435">MAEQLMDWRAEPFRSKVVAEIEEVVRSSASPMTKSSIEMENDVFQKAKTQEVLLFPAMMPDITKKSDEEMDKQPHRPPVAEFPGLHTTPQF</sequence>
<keyword evidence="2" id="KW-0010">Activator</keyword>
<organism evidence="5 6">
    <name type="scientific">Magallana gigas</name>
    <name type="common">Pacific oyster</name>
    <name type="synonym">Crassostrea gigas</name>
    <dbReference type="NCBI Taxonomy" id="29159"/>
    <lineage>
        <taxon>Eukaryota</taxon>
        <taxon>Metazoa</taxon>
        <taxon>Spiralia</taxon>
        <taxon>Lophotrochozoa</taxon>
        <taxon>Mollusca</taxon>
        <taxon>Bivalvia</taxon>
        <taxon>Autobranchia</taxon>
        <taxon>Pteriomorphia</taxon>
        <taxon>Ostreida</taxon>
        <taxon>Ostreoidea</taxon>
        <taxon>Ostreidae</taxon>
        <taxon>Magallana</taxon>
    </lineage>
</organism>
<evidence type="ECO:0000256" key="3">
    <source>
        <dbReference type="SAM" id="MobiDB-lite"/>
    </source>
</evidence>
<evidence type="ECO:0000259" key="4">
    <source>
        <dbReference type="Pfam" id="PF09606"/>
    </source>
</evidence>
<accession>A0A8W8KBL0</accession>
<dbReference type="GO" id="GO:0003712">
    <property type="term" value="F:transcription coregulator activity"/>
    <property type="evidence" value="ECO:0007669"/>
    <property type="project" value="InterPro"/>
</dbReference>
<keyword evidence="6" id="KW-1185">Reference proteome</keyword>
<dbReference type="AlphaFoldDB" id="A0A8W8KBL0"/>
<proteinExistence type="inferred from homology"/>
<protein>
    <recommendedName>
        <fullName evidence="2">Mediator of RNA polymerase II transcription subunit 15</fullName>
    </recommendedName>
    <alternativeName>
        <fullName evidence="2">Mediator complex subunit 15</fullName>
    </alternativeName>
</protein>
<evidence type="ECO:0000313" key="5">
    <source>
        <dbReference type="EnsemblMetazoa" id="G23206.1:cds"/>
    </source>
</evidence>
<comment type="similarity">
    <text evidence="2">Belongs to the Mediator complex subunit 15 family.</text>
</comment>
<dbReference type="EnsemblMetazoa" id="G23206.1">
    <property type="protein sequence ID" value="G23206.1:cds"/>
    <property type="gene ID" value="G23206"/>
</dbReference>
<keyword evidence="1 2" id="KW-0539">Nucleus</keyword>
<name>A0A8W8KBL0_MAGGI</name>